<gene>
    <name evidence="1" type="ORF">ERS007739_05691</name>
</gene>
<proteinExistence type="predicted"/>
<dbReference type="AlphaFoldDB" id="A0A916LHN7"/>
<accession>A0A916LHN7</accession>
<name>A0A916LHN7_MYCTX</name>
<reference evidence="2" key="1">
    <citation type="submission" date="2015-03" db="EMBL/GenBank/DDBJ databases">
        <authorList>
            <consortium name="Pathogen Informatics"/>
        </authorList>
    </citation>
    <scope>NUCLEOTIDE SEQUENCE [LARGE SCALE GENOMIC DNA]</scope>
    <source>
        <strain evidence="2">N09902308</strain>
    </source>
</reference>
<evidence type="ECO:0000313" key="2">
    <source>
        <dbReference type="Proteomes" id="UP000039021"/>
    </source>
</evidence>
<dbReference type="Proteomes" id="UP000039021">
    <property type="component" value="Unassembled WGS sequence"/>
</dbReference>
<evidence type="ECO:0000313" key="1">
    <source>
        <dbReference type="EMBL" id="CPC40819.1"/>
    </source>
</evidence>
<dbReference type="EMBL" id="CSBK01005133">
    <property type="protein sequence ID" value="CPC40819.1"/>
    <property type="molecule type" value="Genomic_DNA"/>
</dbReference>
<protein>
    <submittedName>
        <fullName evidence="1">Uncharacterized protein</fullName>
    </submittedName>
</protein>
<comment type="caution">
    <text evidence="1">The sequence shown here is derived from an EMBL/GenBank/DDBJ whole genome shotgun (WGS) entry which is preliminary data.</text>
</comment>
<sequence>MQTAFGQPDASDVRRVAGNHFVLAQHDLGGTATEVHDDERRTGAA</sequence>
<organism evidence="1 2">
    <name type="scientific">Mycobacterium tuberculosis</name>
    <dbReference type="NCBI Taxonomy" id="1773"/>
    <lineage>
        <taxon>Bacteria</taxon>
        <taxon>Bacillati</taxon>
        <taxon>Actinomycetota</taxon>
        <taxon>Actinomycetes</taxon>
        <taxon>Mycobacteriales</taxon>
        <taxon>Mycobacteriaceae</taxon>
        <taxon>Mycobacterium</taxon>
        <taxon>Mycobacterium tuberculosis complex</taxon>
    </lineage>
</organism>